<feature type="chain" id="PRO_5035438318" evidence="2">
    <location>
        <begin position="19"/>
        <end position="178"/>
    </location>
</feature>
<protein>
    <submittedName>
        <fullName evidence="3">Uncharacterized protein</fullName>
    </submittedName>
</protein>
<dbReference type="AlphaFoldDB" id="A0A8K1CEM7"/>
<feature type="compositionally biased region" description="Low complexity" evidence="1">
    <location>
        <begin position="97"/>
        <end position="115"/>
    </location>
</feature>
<gene>
    <name evidence="3" type="ORF">Poli38472_010858</name>
</gene>
<reference evidence="3" key="1">
    <citation type="submission" date="2019-03" db="EMBL/GenBank/DDBJ databases">
        <title>Long read genome sequence of the mycoparasitic Pythium oligandrum ATCC 38472 isolated from sugarbeet rhizosphere.</title>
        <authorList>
            <person name="Gaulin E."/>
        </authorList>
    </citation>
    <scope>NUCLEOTIDE SEQUENCE</scope>
    <source>
        <strain evidence="3">ATCC 38472_TT</strain>
    </source>
</reference>
<proteinExistence type="predicted"/>
<feature type="compositionally biased region" description="Low complexity" evidence="1">
    <location>
        <begin position="122"/>
        <end position="139"/>
    </location>
</feature>
<organism evidence="3 4">
    <name type="scientific">Pythium oligandrum</name>
    <name type="common">Mycoparasitic fungus</name>
    <dbReference type="NCBI Taxonomy" id="41045"/>
    <lineage>
        <taxon>Eukaryota</taxon>
        <taxon>Sar</taxon>
        <taxon>Stramenopiles</taxon>
        <taxon>Oomycota</taxon>
        <taxon>Peronosporomycetes</taxon>
        <taxon>Pythiales</taxon>
        <taxon>Pythiaceae</taxon>
        <taxon>Pythium</taxon>
    </lineage>
</organism>
<dbReference type="EMBL" id="SPLM01000075">
    <property type="protein sequence ID" value="TMW61795.1"/>
    <property type="molecule type" value="Genomic_DNA"/>
</dbReference>
<feature type="signal peptide" evidence="2">
    <location>
        <begin position="1"/>
        <end position="18"/>
    </location>
</feature>
<keyword evidence="4" id="KW-1185">Reference proteome</keyword>
<accession>A0A8K1CEM7</accession>
<evidence type="ECO:0000313" key="4">
    <source>
        <dbReference type="Proteomes" id="UP000794436"/>
    </source>
</evidence>
<sequence length="178" mass="17617">MNTKTLLYTLSLVCGVVAAQSTAGSGSAALVTQAELQSILNALKTEVKDDPTFAAIFEGIDIDALLKLTPDEVKKTLNDKLFGSDVTSAATSIDLSANTTETTTTSNATETTESSQAGVNVTAPGSGTTGPSGASTSGSVNAPSSGGNVPVPAPSSAMTAVTIVPAVLAVASTAVYFA</sequence>
<keyword evidence="2" id="KW-0732">Signal</keyword>
<evidence type="ECO:0000256" key="1">
    <source>
        <dbReference type="SAM" id="MobiDB-lite"/>
    </source>
</evidence>
<comment type="caution">
    <text evidence="3">The sequence shown here is derived from an EMBL/GenBank/DDBJ whole genome shotgun (WGS) entry which is preliminary data.</text>
</comment>
<name>A0A8K1CEM7_PYTOL</name>
<evidence type="ECO:0000313" key="3">
    <source>
        <dbReference type="EMBL" id="TMW61795.1"/>
    </source>
</evidence>
<feature type="region of interest" description="Disordered" evidence="1">
    <location>
        <begin position="97"/>
        <end position="149"/>
    </location>
</feature>
<evidence type="ECO:0000256" key="2">
    <source>
        <dbReference type="SAM" id="SignalP"/>
    </source>
</evidence>
<dbReference type="Proteomes" id="UP000794436">
    <property type="component" value="Unassembled WGS sequence"/>
</dbReference>